<comment type="caution">
    <text evidence="1">The sequence shown here is derived from an EMBL/GenBank/DDBJ whole genome shotgun (WGS) entry which is preliminary data.</text>
</comment>
<dbReference type="Proteomes" id="UP000609064">
    <property type="component" value="Unassembled WGS sequence"/>
</dbReference>
<protein>
    <submittedName>
        <fullName evidence="1">Uncharacterized protein</fullName>
    </submittedName>
</protein>
<accession>A0A916YZY5</accession>
<dbReference type="InterPro" id="IPR036654">
    <property type="entry name" value="DNA_pol_III_psi_sf"/>
</dbReference>
<dbReference type="EMBL" id="BMKK01000007">
    <property type="protein sequence ID" value="GGD67899.1"/>
    <property type="molecule type" value="Genomic_DNA"/>
</dbReference>
<dbReference type="AlphaFoldDB" id="A0A916YZY5"/>
<evidence type="ECO:0000313" key="1">
    <source>
        <dbReference type="EMBL" id="GGD67899.1"/>
    </source>
</evidence>
<gene>
    <name evidence="1" type="ORF">GCM10011514_35030</name>
</gene>
<dbReference type="GO" id="GO:0006260">
    <property type="term" value="P:DNA replication"/>
    <property type="evidence" value="ECO:0007669"/>
    <property type="project" value="InterPro"/>
</dbReference>
<dbReference type="RefSeq" id="WP_188767815.1">
    <property type="nucleotide sequence ID" value="NZ_BMKK01000007.1"/>
</dbReference>
<evidence type="ECO:0000313" key="2">
    <source>
        <dbReference type="Proteomes" id="UP000609064"/>
    </source>
</evidence>
<dbReference type="GO" id="GO:0003887">
    <property type="term" value="F:DNA-directed DNA polymerase activity"/>
    <property type="evidence" value="ECO:0007669"/>
    <property type="project" value="InterPro"/>
</dbReference>
<reference evidence="1" key="2">
    <citation type="submission" date="2020-09" db="EMBL/GenBank/DDBJ databases">
        <authorList>
            <person name="Sun Q."/>
            <person name="Zhou Y."/>
        </authorList>
    </citation>
    <scope>NUCLEOTIDE SEQUENCE</scope>
    <source>
        <strain evidence="1">CGMCC 1.15958</strain>
    </source>
</reference>
<dbReference type="GO" id="GO:0008408">
    <property type="term" value="F:3'-5' exonuclease activity"/>
    <property type="evidence" value="ECO:0007669"/>
    <property type="project" value="InterPro"/>
</dbReference>
<dbReference type="SUPFAM" id="SSF102220">
    <property type="entry name" value="DNA polymerase III psi subunit"/>
    <property type="match status" value="1"/>
</dbReference>
<keyword evidence="2" id="KW-1185">Reference proteome</keyword>
<sequence>MTSNLANYLFSTETLYKNVVSESPKVVEAKPVVEQKAVVQEPVPAPIPPREVAKPVIPTFKFQNQVLILTDTISESEKALLVKILGAIGLTLEQVDLVELSKVQTLDYQSFLSQNVTKKFVSFGVGLGKINWNILLNIYQPKNVAGVDFLLSDELRVLDTNLDLKKTLWGALKAMFGN</sequence>
<organism evidence="1 2">
    <name type="scientific">Emticicia aquatilis</name>
    <dbReference type="NCBI Taxonomy" id="1537369"/>
    <lineage>
        <taxon>Bacteria</taxon>
        <taxon>Pseudomonadati</taxon>
        <taxon>Bacteroidota</taxon>
        <taxon>Cytophagia</taxon>
        <taxon>Cytophagales</taxon>
        <taxon>Leadbetterellaceae</taxon>
        <taxon>Emticicia</taxon>
    </lineage>
</organism>
<reference evidence="1" key="1">
    <citation type="journal article" date="2014" name="Int. J. Syst. Evol. Microbiol.">
        <title>Complete genome sequence of Corynebacterium casei LMG S-19264T (=DSM 44701T), isolated from a smear-ripened cheese.</title>
        <authorList>
            <consortium name="US DOE Joint Genome Institute (JGI-PGF)"/>
            <person name="Walter F."/>
            <person name="Albersmeier A."/>
            <person name="Kalinowski J."/>
            <person name="Ruckert C."/>
        </authorList>
    </citation>
    <scope>NUCLEOTIDE SEQUENCE</scope>
    <source>
        <strain evidence="1">CGMCC 1.15958</strain>
    </source>
</reference>
<name>A0A916YZY5_9BACT</name>
<proteinExistence type="predicted"/>